<feature type="domain" description="Alpha-(1,3)-fucosyltransferase FucT N-terminal" evidence="6">
    <location>
        <begin position="406"/>
        <end position="508"/>
    </location>
</feature>
<dbReference type="InterPro" id="IPR021234">
    <property type="entry name" value="DUF2827"/>
</dbReference>
<dbReference type="PANTHER" id="PTHR11929:SF194">
    <property type="entry name" value="ALPHA-(1,3)-FUCOSYLTRANSFERASE 10"/>
    <property type="match status" value="1"/>
</dbReference>
<dbReference type="PANTHER" id="PTHR11929">
    <property type="entry name" value="ALPHA- 1,3 -FUCOSYLTRANSFERASE"/>
    <property type="match status" value="1"/>
</dbReference>
<reference evidence="8" key="1">
    <citation type="journal article" date="2020" name="Nature">
        <title>Giant virus diversity and host interactions through global metagenomics.</title>
        <authorList>
            <person name="Schulz F."/>
            <person name="Roux S."/>
            <person name="Paez-Espino D."/>
            <person name="Jungbluth S."/>
            <person name="Walsh D.A."/>
            <person name="Denef V.J."/>
            <person name="McMahon K.D."/>
            <person name="Konstantinidis K.T."/>
            <person name="Eloe-Fadrosh E.A."/>
            <person name="Kyrpides N.C."/>
            <person name="Woyke T."/>
        </authorList>
    </citation>
    <scope>NUCLEOTIDE SEQUENCE</scope>
    <source>
        <strain evidence="8">GVMAG-M-3300023174-129</strain>
    </source>
</reference>
<evidence type="ECO:0000259" key="6">
    <source>
        <dbReference type="Pfam" id="PF18025"/>
    </source>
</evidence>
<dbReference type="Pfam" id="PF24785">
    <property type="entry name" value="RXYLT1_C"/>
    <property type="match status" value="1"/>
</dbReference>
<dbReference type="Pfam" id="PF01755">
    <property type="entry name" value="Glyco_transf_25"/>
    <property type="match status" value="1"/>
</dbReference>
<dbReference type="Pfam" id="PF10933">
    <property type="entry name" value="DUF2827"/>
    <property type="match status" value="1"/>
</dbReference>
<dbReference type="SUPFAM" id="SSF53756">
    <property type="entry name" value="UDP-Glycosyltransferase/glycogen phosphorylase"/>
    <property type="match status" value="1"/>
</dbReference>
<dbReference type="InterPro" id="IPR057538">
    <property type="entry name" value="RXYLT1_C"/>
</dbReference>
<evidence type="ECO:0000259" key="7">
    <source>
        <dbReference type="Pfam" id="PF24785"/>
    </source>
</evidence>
<dbReference type="GO" id="GO:0016020">
    <property type="term" value="C:membrane"/>
    <property type="evidence" value="ECO:0007669"/>
    <property type="project" value="InterPro"/>
</dbReference>
<sequence length="1573" mass="184159">MKVGILSSCQHSMFSGGNANTTIALIEMMKMLKYDVTLLNTNHSVDWYDDVKLLKTQIQVLNITKDTAAFEELFDLIIETVPFFENETMRKKYGKQFVYFYRSNILIPFIEHSLYPIVNNKPNYDGISQIWCFDKFCDNDELQILQLLTRKPVLRLPYVWTPSIIESHKSENSMPIWIQFQNMLKEQHKENIPKENVPKENVSWNPHIFETNVTSTSSCTIGLLVLKQAKEHGFDCVKYKVHNADQVYKSQFFKDNILKHSETSDLSGEFVGRQRICDLVLEPKSVVISHIRLIPFKPMLFDMGWMGIPFIHNSEVLKHITCFERYYYHSNKISEASECLKRIDEDFKTGVGWFDLENVQNFRKHVLENYSCLNSKIVEEYSTAINNIFNTVSTSIVPKKEKYYLMFTDFWPDFHYSYNFFTLLLDSINHGLDIEYVNESTIPKDVMPNAIVFSLFGESWKNYPTVPKIHFTGENTMPVEEASVKLNLCFQHSDMVSDNYLRFPLWLLEIDWFGCDVEKISNPKPIPLERFTKKFPEEKKEKFCAFIVSNPTNDLRNNAFFWLNEYKPVDSAGRLFNTMGSDLFAGGGGGGGELRKHEFLKKYKFCFAFENSSSQGYVTEKLIHAKAAGCIPIYWGDPKVERDFDPKSFIDARKIRSKEELIQMVKEIDENSEKYQEMFNTPALDDYHLDWAKRTIAECGSRILKILTSTHVEVPRFIQTKESVKPVNKSLEIQAPLMVTYATREFLPSLNQWLSSVGAQTRIVPDLKARIYLGHDVSEESKKKLLEAFPFIELASLPDSVSSDFPDLYDAQHYAWKIYIYQDLANNVSSRMVFYIDAGAFLCRWPSDYLRISQENDICVLEDNQQLNEQWCHETCVKKMKISNDELKQHQIVGGIMCFRTGVQKVKDYFNEAWNYAQMRDVIVGEKWSGIRDGKPYGHRHDQSILSVLSLRYNLAKYPLHTLYCDVSLRRTFISNKYIYVHRGNFKIHEEFLPKIDDCFVINLQRRKDRLERLYTNSPEFQNKIIEFEAYEGRKIQMTKALARLFKPHDFMWKKAIMGCALSHLNLWFKLATDKPEINSYLILEDDVKFKTTWQKIWAEAAPHIPENFDVIYLGGILPPNRAGFEKCKEPVNKYFSRVKENSFFGQNPSNRYFHWCAYAYVVSKQGAQKILDVLMARDGYYTSADHMICNPIDYMNIYFLDPLIAGCYQDEDPKYMNSDFNNFNRVDGFDSDLWNNDERFTPEEIGDNSEGDIDIVKALTEARNYKVETDTKETVINAPIKKSRFYSLKEYDMKWNELHEYKWLLEMLGTLEFVTMNYIEHNEVPDVENPIFIIVRSQDYSSYFKNLEMAGKEFSIIHLGDEYQREPIEFYDYKSCKAVVRNYVRSNLNQKVLVIPLGYHTSFGKPIENPLERTPQLPFRTKTWSFFGTNWIGVREAILEPLKQFEKHSVILFNKWNDPNNISEKEYLSYMLDTIFVPCIGGNNAETFRFYEALECGCVPILVEDQQTKEYCNYIKQYIPITCLQSWAQASALIQQLLNDKQTLEVYRSSLLQAYRTMKQMLKEQVKKSLEI</sequence>
<comment type="similarity">
    <text evidence="1">Belongs to the glycosyltransferase 10 family.</text>
</comment>
<evidence type="ECO:0000259" key="4">
    <source>
        <dbReference type="Pfam" id="PF00852"/>
    </source>
</evidence>
<dbReference type="Gene3D" id="3.40.50.11660">
    <property type="entry name" value="Glycosyl transferase family 10, C-terminal domain"/>
    <property type="match status" value="1"/>
</dbReference>
<feature type="domain" description="Fucosyltransferase C-terminal" evidence="4">
    <location>
        <begin position="538"/>
        <end position="680"/>
    </location>
</feature>
<evidence type="ECO:0000313" key="8">
    <source>
        <dbReference type="EMBL" id="QHT12517.1"/>
    </source>
</evidence>
<evidence type="ECO:0000256" key="1">
    <source>
        <dbReference type="ARBA" id="ARBA00008919"/>
    </source>
</evidence>
<dbReference type="InterPro" id="IPR055270">
    <property type="entry name" value="Glyco_tran_10_C"/>
</dbReference>
<dbReference type="InterPro" id="IPR001503">
    <property type="entry name" value="Glyco_trans_10"/>
</dbReference>
<dbReference type="InterPro" id="IPR038577">
    <property type="entry name" value="GT10-like_C_sf"/>
</dbReference>
<dbReference type="Pfam" id="PF00852">
    <property type="entry name" value="Glyco_transf_10"/>
    <property type="match status" value="1"/>
</dbReference>
<dbReference type="EMBL" id="MN739547">
    <property type="protein sequence ID" value="QHT12517.1"/>
    <property type="molecule type" value="Genomic_DNA"/>
</dbReference>
<dbReference type="InterPro" id="IPR002654">
    <property type="entry name" value="Glyco_trans_25"/>
</dbReference>
<dbReference type="GO" id="GO:0008417">
    <property type="term" value="F:fucosyltransferase activity"/>
    <property type="evidence" value="ECO:0007669"/>
    <property type="project" value="InterPro"/>
</dbReference>
<feature type="domain" description="Glycosyl transferase family 25" evidence="5">
    <location>
        <begin position="999"/>
        <end position="1175"/>
    </location>
</feature>
<keyword evidence="2" id="KW-0328">Glycosyltransferase</keyword>
<evidence type="ECO:0000256" key="2">
    <source>
        <dbReference type="ARBA" id="ARBA00022676"/>
    </source>
</evidence>
<evidence type="ECO:0000259" key="5">
    <source>
        <dbReference type="Pfam" id="PF01755"/>
    </source>
</evidence>
<dbReference type="InterPro" id="IPR041058">
    <property type="entry name" value="FucT_N"/>
</dbReference>
<proteinExistence type="inferred from homology"/>
<evidence type="ECO:0000256" key="3">
    <source>
        <dbReference type="ARBA" id="ARBA00022679"/>
    </source>
</evidence>
<keyword evidence="3" id="KW-0808">Transferase</keyword>
<feature type="domain" description="RXYLT1 C-terminal" evidence="7">
    <location>
        <begin position="1434"/>
        <end position="1571"/>
    </location>
</feature>
<name>A0A6C0D7M6_9ZZZZ</name>
<dbReference type="Pfam" id="PF18025">
    <property type="entry name" value="FucT_N"/>
    <property type="match status" value="1"/>
</dbReference>
<organism evidence="8">
    <name type="scientific">viral metagenome</name>
    <dbReference type="NCBI Taxonomy" id="1070528"/>
    <lineage>
        <taxon>unclassified sequences</taxon>
        <taxon>metagenomes</taxon>
        <taxon>organismal metagenomes</taxon>
    </lineage>
</organism>
<protein>
    <submittedName>
        <fullName evidence="8">Uncharacterized protein</fullName>
    </submittedName>
</protein>
<accession>A0A6C0D7M6</accession>